<dbReference type="GO" id="GO:0045815">
    <property type="term" value="P:transcription initiation-coupled chromatin remodeling"/>
    <property type="evidence" value="ECO:0007669"/>
    <property type="project" value="TreeGrafter"/>
</dbReference>
<evidence type="ECO:0000259" key="7">
    <source>
        <dbReference type="SMART" id="SM00382"/>
    </source>
</evidence>
<feature type="region of interest" description="Disordered" evidence="6">
    <location>
        <begin position="1"/>
        <end position="40"/>
    </location>
</feature>
<dbReference type="InterPro" id="IPR003960">
    <property type="entry name" value="ATPase_AAA_CS"/>
</dbReference>
<comment type="similarity">
    <text evidence="1 5">Belongs to the AAA ATPase family.</text>
</comment>
<evidence type="ECO:0000256" key="3">
    <source>
        <dbReference type="ARBA" id="ARBA00022840"/>
    </source>
</evidence>
<feature type="compositionally biased region" description="Basic and acidic residues" evidence="6">
    <location>
        <begin position="19"/>
        <end position="28"/>
    </location>
</feature>
<dbReference type="Gene3D" id="1.10.8.60">
    <property type="match status" value="1"/>
</dbReference>
<dbReference type="PROSITE" id="PS00674">
    <property type="entry name" value="AAA"/>
    <property type="match status" value="1"/>
</dbReference>
<dbReference type="GO" id="GO:0042393">
    <property type="term" value="F:histone binding"/>
    <property type="evidence" value="ECO:0007669"/>
    <property type="project" value="TreeGrafter"/>
</dbReference>
<dbReference type="Proteomes" id="UP000037460">
    <property type="component" value="Unassembled WGS sequence"/>
</dbReference>
<dbReference type="Pfam" id="PF00004">
    <property type="entry name" value="AAA"/>
    <property type="match status" value="1"/>
</dbReference>
<feature type="domain" description="AAA+ ATPase" evidence="7">
    <location>
        <begin position="221"/>
        <end position="362"/>
    </location>
</feature>
<dbReference type="GO" id="GO:0016887">
    <property type="term" value="F:ATP hydrolysis activity"/>
    <property type="evidence" value="ECO:0007669"/>
    <property type="project" value="InterPro"/>
</dbReference>
<dbReference type="AlphaFoldDB" id="A0A0M0JEQ0"/>
<dbReference type="PANTHER" id="PTHR23069:SF0">
    <property type="entry name" value="TAT-BINDING HOMOLOG 7"/>
    <property type="match status" value="1"/>
</dbReference>
<name>A0A0M0JEQ0_9EUKA</name>
<comment type="caution">
    <text evidence="8">The sequence shown here is derived from an EMBL/GenBank/DDBJ whole genome shotgun (WGS) entry which is preliminary data.</text>
</comment>
<evidence type="ECO:0000313" key="9">
    <source>
        <dbReference type="Proteomes" id="UP000037460"/>
    </source>
</evidence>
<dbReference type="InterPro" id="IPR003593">
    <property type="entry name" value="AAA+_ATPase"/>
</dbReference>
<dbReference type="InterPro" id="IPR041569">
    <property type="entry name" value="AAA_lid_3"/>
</dbReference>
<feature type="region of interest" description="Disordered" evidence="6">
    <location>
        <begin position="457"/>
        <end position="482"/>
    </location>
</feature>
<dbReference type="GO" id="GO:0005524">
    <property type="term" value="F:ATP binding"/>
    <property type="evidence" value="ECO:0007669"/>
    <property type="project" value="UniProtKB-KW"/>
</dbReference>
<dbReference type="EMBL" id="JWZX01003047">
    <property type="protein sequence ID" value="KOO24842.1"/>
    <property type="molecule type" value="Genomic_DNA"/>
</dbReference>
<evidence type="ECO:0000256" key="6">
    <source>
        <dbReference type="SAM" id="MobiDB-lite"/>
    </source>
</evidence>
<reference evidence="9" key="1">
    <citation type="journal article" date="2015" name="PLoS Genet.">
        <title>Genome Sequence and Transcriptome Analyses of Chrysochromulina tobin: Metabolic Tools for Enhanced Algal Fitness in the Prominent Order Prymnesiales (Haptophyceae).</title>
        <authorList>
            <person name="Hovde B.T."/>
            <person name="Deodato C.R."/>
            <person name="Hunsperger H.M."/>
            <person name="Ryken S.A."/>
            <person name="Yost W."/>
            <person name="Jha R.K."/>
            <person name="Patterson J."/>
            <person name="Monnat R.J. Jr."/>
            <person name="Barlow S.B."/>
            <person name="Starkenburg S.R."/>
            <person name="Cattolico R.A."/>
        </authorList>
    </citation>
    <scope>NUCLEOTIDE SEQUENCE</scope>
    <source>
        <strain evidence="9">CCMP291</strain>
    </source>
</reference>
<proteinExistence type="inferred from homology"/>
<dbReference type="PANTHER" id="PTHR23069">
    <property type="entry name" value="AAA DOMAIN-CONTAINING"/>
    <property type="match status" value="1"/>
</dbReference>
<dbReference type="OrthoDB" id="5421at2759"/>
<gene>
    <name evidence="8" type="ORF">Ctob_008805</name>
</gene>
<dbReference type="GO" id="GO:0006334">
    <property type="term" value="P:nucleosome assembly"/>
    <property type="evidence" value="ECO:0007669"/>
    <property type="project" value="TreeGrafter"/>
</dbReference>
<keyword evidence="3 5" id="KW-0067">ATP-binding</keyword>
<keyword evidence="4" id="KW-0103">Bromodomain</keyword>
<evidence type="ECO:0000256" key="1">
    <source>
        <dbReference type="ARBA" id="ARBA00006914"/>
    </source>
</evidence>
<protein>
    <submittedName>
        <fullName evidence="8">ATPase family aaa domain-containing protein 2b-like protein</fullName>
    </submittedName>
</protein>
<accession>A0A0M0JEQ0</accession>
<dbReference type="Pfam" id="PF17862">
    <property type="entry name" value="AAA_lid_3"/>
    <property type="match status" value="1"/>
</dbReference>
<dbReference type="Gene3D" id="3.40.50.300">
    <property type="entry name" value="P-loop containing nucleotide triphosphate hydrolases"/>
    <property type="match status" value="1"/>
</dbReference>
<evidence type="ECO:0000256" key="2">
    <source>
        <dbReference type="ARBA" id="ARBA00022741"/>
    </source>
</evidence>
<organism evidence="8 9">
    <name type="scientific">Chrysochromulina tobinii</name>
    <dbReference type="NCBI Taxonomy" id="1460289"/>
    <lineage>
        <taxon>Eukaryota</taxon>
        <taxon>Haptista</taxon>
        <taxon>Haptophyta</taxon>
        <taxon>Prymnesiophyceae</taxon>
        <taxon>Prymnesiales</taxon>
        <taxon>Chrysochromulinaceae</taxon>
        <taxon>Chrysochromulina</taxon>
    </lineage>
</organism>
<dbReference type="SMART" id="SM00382">
    <property type="entry name" value="AAA"/>
    <property type="match status" value="1"/>
</dbReference>
<dbReference type="InterPro" id="IPR045199">
    <property type="entry name" value="ATAD2-like"/>
</dbReference>
<feature type="compositionally biased region" description="Polar residues" evidence="6">
    <location>
        <begin position="470"/>
        <end position="482"/>
    </location>
</feature>
<dbReference type="SUPFAM" id="SSF52540">
    <property type="entry name" value="P-loop containing nucleoside triphosphate hydrolases"/>
    <property type="match status" value="1"/>
</dbReference>
<sequence length="482" mass="52362">MDDGRRQTRRKSAVSYKEPNLHDIRRDPSPASNRLKRGDQIEVEVDVDGSGTTTWQSAEVVKLLGNDRFRAMVNGDAEFVEEYGPEDEGQEWRRASKYDGLKRQRKSVEHYQPGEVARGGPSRAGEELLPKASRSPAAAVLQGALDELTGARGGGGSGSGIGDAFAAAGGAKLADVQPLKVDGTVGWDQVGGLGAHVEALKEMVLIPLLYPEIFEQLGVTPPRGVLFHGPPGTGKTLVARALASTCSSAGRPVAFFMRKGADVLSKWVGEAEKQLRLLFEEATRLQPAIIFFDELDGLAPVRSSKQDYIHASIVSTLLALMDGLDSRGQVLLIGATNRIDALDSALRRPGRFDRELQFSLPSCAARREILEIHTRRWTPPLPAEQLDALARRTHGFCGADLKALCAEAALRALRGAFPEIFSSEDKYLLDASRAVCWMNSLFNVDTFHGSSTVAPARRQNQHGAPVDISRQLTQPLRSSPQE</sequence>
<keyword evidence="9" id="KW-1185">Reference proteome</keyword>
<dbReference type="InterPro" id="IPR027417">
    <property type="entry name" value="P-loop_NTPase"/>
</dbReference>
<evidence type="ECO:0000256" key="5">
    <source>
        <dbReference type="RuleBase" id="RU003651"/>
    </source>
</evidence>
<evidence type="ECO:0000256" key="4">
    <source>
        <dbReference type="ARBA" id="ARBA00023117"/>
    </source>
</evidence>
<dbReference type="GO" id="GO:0006337">
    <property type="term" value="P:nucleosome disassembly"/>
    <property type="evidence" value="ECO:0007669"/>
    <property type="project" value="TreeGrafter"/>
</dbReference>
<dbReference type="GO" id="GO:0005634">
    <property type="term" value="C:nucleus"/>
    <property type="evidence" value="ECO:0007669"/>
    <property type="project" value="TreeGrafter"/>
</dbReference>
<dbReference type="InterPro" id="IPR003959">
    <property type="entry name" value="ATPase_AAA_core"/>
</dbReference>
<evidence type="ECO:0000313" key="8">
    <source>
        <dbReference type="EMBL" id="KOO24842.1"/>
    </source>
</evidence>
<dbReference type="GO" id="GO:0003682">
    <property type="term" value="F:chromatin binding"/>
    <property type="evidence" value="ECO:0007669"/>
    <property type="project" value="TreeGrafter"/>
</dbReference>
<dbReference type="FunFam" id="3.40.50.300:FF:000061">
    <property type="entry name" value="ATPase family, AAA domain-containing 2"/>
    <property type="match status" value="1"/>
</dbReference>
<keyword evidence="2 5" id="KW-0547">Nucleotide-binding</keyword>